<dbReference type="AlphaFoldDB" id="A0A544TCG7"/>
<proteinExistence type="inferred from homology"/>
<evidence type="ECO:0000256" key="2">
    <source>
        <dbReference type="ARBA" id="ARBA00022630"/>
    </source>
</evidence>
<dbReference type="SUPFAM" id="SSF55469">
    <property type="entry name" value="FMN-dependent nitroreductase-like"/>
    <property type="match status" value="1"/>
</dbReference>
<protein>
    <submittedName>
        <fullName evidence="7">Oxygen-insensitive NADPH nitroreductase</fullName>
        <ecNumber evidence="7">1.5.1.38</ecNumber>
    </submittedName>
</protein>
<dbReference type="Gene3D" id="3.40.109.10">
    <property type="entry name" value="NADH Oxidase"/>
    <property type="match status" value="1"/>
</dbReference>
<dbReference type="Pfam" id="PF00881">
    <property type="entry name" value="Nitroreductase"/>
    <property type="match status" value="1"/>
</dbReference>
<feature type="domain" description="Nitroreductase" evidence="6">
    <location>
        <begin position="7"/>
        <end position="160"/>
    </location>
</feature>
<dbReference type="NCBIfam" id="NF008033">
    <property type="entry name" value="PRK10765.1"/>
    <property type="match status" value="1"/>
</dbReference>
<gene>
    <name evidence="7" type="primary">nfsA</name>
    <name evidence="7" type="ORF">FG382_06660</name>
</gene>
<evidence type="ECO:0000313" key="7">
    <source>
        <dbReference type="EMBL" id="TQR15143.1"/>
    </source>
</evidence>
<evidence type="ECO:0000256" key="4">
    <source>
        <dbReference type="ARBA" id="ARBA00023002"/>
    </source>
</evidence>
<evidence type="ECO:0000259" key="6">
    <source>
        <dbReference type="Pfam" id="PF00881"/>
    </source>
</evidence>
<sequence length="243" mass="27187">MVEKLLRSHSSVRKYKDYTLTKEEVIALVETAQHAASSHFVQAYSIIWVTDAEKKEELGRLSKNPKQFETAGAALLLCADFHRLQAAGKLHNTEIVIDTTENVLVGAVDVALFAQNLVIAAESKGYGICFIGGVRNAPKEISQLVDLPEGVFPLFAITLGVPDQQNEVKPRLPVAAVLHENSYDSAKYESLLTEYDHTMEEYYANRGSNQKVANWTQQMAEFLESPRRPHIREFLASKGFHLK</sequence>
<keyword evidence="4 5" id="KW-0560">Oxidoreductase</keyword>
<keyword evidence="2 5" id="KW-0285">Flavoprotein</keyword>
<dbReference type="InterPro" id="IPR029479">
    <property type="entry name" value="Nitroreductase"/>
</dbReference>
<dbReference type="PANTHER" id="PTHR43425">
    <property type="entry name" value="OXYGEN-INSENSITIVE NADPH NITROREDUCTASE"/>
    <property type="match status" value="1"/>
</dbReference>
<evidence type="ECO:0000256" key="5">
    <source>
        <dbReference type="PIRNR" id="PIRNR005426"/>
    </source>
</evidence>
<comment type="similarity">
    <text evidence="1 5">Belongs to the flavin oxidoreductase frp family.</text>
</comment>
<accession>A0A544TCG7</accession>
<dbReference type="CDD" id="cd02146">
    <property type="entry name" value="NfsA-like"/>
    <property type="match status" value="1"/>
</dbReference>
<dbReference type="EMBL" id="VDGH01000003">
    <property type="protein sequence ID" value="TQR15143.1"/>
    <property type="molecule type" value="Genomic_DNA"/>
</dbReference>
<dbReference type="GO" id="GO:0052873">
    <property type="term" value="F:FMN reductase (NADPH) activity"/>
    <property type="evidence" value="ECO:0007669"/>
    <property type="project" value="UniProtKB-EC"/>
</dbReference>
<dbReference type="RefSeq" id="WP_142538123.1">
    <property type="nucleotide sequence ID" value="NZ_BMIE01000009.1"/>
</dbReference>
<reference evidence="7 8" key="1">
    <citation type="submission" date="2019-05" db="EMBL/GenBank/DDBJ databases">
        <title>Psychrobacillus vulpis sp. nov., a new species isolated from feces of a red fox that inhabits in The Tablas de Daimiel Natural Park, Albacete, Spain.</title>
        <authorList>
            <person name="Rodriguez M."/>
            <person name="Reina J.C."/>
            <person name="Bejar V."/>
            <person name="Llamas I."/>
        </authorList>
    </citation>
    <scope>NUCLEOTIDE SEQUENCE [LARGE SCALE GENOMIC DNA]</scope>
    <source>
        <strain evidence="7 8">NEAU-3TGS17</strain>
    </source>
</reference>
<evidence type="ECO:0000256" key="1">
    <source>
        <dbReference type="ARBA" id="ARBA00008366"/>
    </source>
</evidence>
<dbReference type="EC" id="1.5.1.38" evidence="7"/>
<organism evidence="7 8">
    <name type="scientific">Psychrobacillus lasiicapitis</name>
    <dbReference type="NCBI Taxonomy" id="1636719"/>
    <lineage>
        <taxon>Bacteria</taxon>
        <taxon>Bacillati</taxon>
        <taxon>Bacillota</taxon>
        <taxon>Bacilli</taxon>
        <taxon>Bacillales</taxon>
        <taxon>Bacillaceae</taxon>
        <taxon>Psychrobacillus</taxon>
    </lineage>
</organism>
<dbReference type="InterPro" id="IPR016446">
    <property type="entry name" value="Flavin_OxRdtase_Frp"/>
</dbReference>
<evidence type="ECO:0000313" key="8">
    <source>
        <dbReference type="Proteomes" id="UP000317316"/>
    </source>
</evidence>
<comment type="caution">
    <text evidence="7">The sequence shown here is derived from an EMBL/GenBank/DDBJ whole genome shotgun (WGS) entry which is preliminary data.</text>
</comment>
<evidence type="ECO:0000256" key="3">
    <source>
        <dbReference type="ARBA" id="ARBA00022643"/>
    </source>
</evidence>
<dbReference type="PIRSF" id="PIRSF005426">
    <property type="entry name" value="Frp"/>
    <property type="match status" value="1"/>
</dbReference>
<dbReference type="OrthoDB" id="9775805at2"/>
<keyword evidence="8" id="KW-1185">Reference proteome</keyword>
<dbReference type="Proteomes" id="UP000317316">
    <property type="component" value="Unassembled WGS sequence"/>
</dbReference>
<dbReference type="InterPro" id="IPR000415">
    <property type="entry name" value="Nitroreductase-like"/>
</dbReference>
<keyword evidence="5" id="KW-0521">NADP</keyword>
<name>A0A544TCG7_9BACI</name>
<dbReference type="PANTHER" id="PTHR43425:SF3">
    <property type="entry name" value="NADPH-DEPENDENT OXIDOREDUCTASE"/>
    <property type="match status" value="1"/>
</dbReference>
<keyword evidence="3 5" id="KW-0288">FMN</keyword>